<accession>A0A9Q9PAA9</accession>
<dbReference type="Gene3D" id="3.10.420.10">
    <property type="entry name" value="SecB-like"/>
    <property type="match status" value="1"/>
</dbReference>
<dbReference type="Proteomes" id="UP001062223">
    <property type="component" value="Plasmid unnamed"/>
</dbReference>
<evidence type="ECO:0000313" key="1">
    <source>
        <dbReference type="EMBL" id="UYC82693.1"/>
    </source>
</evidence>
<gene>
    <name evidence="1" type="ORF">OE229_17830</name>
</gene>
<organism evidence="1 2">
    <name type="scientific">Curtobacterium poinsettiae</name>
    <dbReference type="NCBI Taxonomy" id="159612"/>
    <lineage>
        <taxon>Bacteria</taxon>
        <taxon>Bacillati</taxon>
        <taxon>Actinomycetota</taxon>
        <taxon>Actinomycetes</taxon>
        <taxon>Micrococcales</taxon>
        <taxon>Microbacteriaceae</taxon>
        <taxon>Curtobacterium</taxon>
    </lineage>
</organism>
<evidence type="ECO:0000313" key="2">
    <source>
        <dbReference type="Proteomes" id="UP001062223"/>
    </source>
</evidence>
<proteinExistence type="predicted"/>
<dbReference type="GeneID" id="99625271"/>
<dbReference type="SUPFAM" id="SSF54611">
    <property type="entry name" value="SecB-like"/>
    <property type="match status" value="1"/>
</dbReference>
<geneLocation type="plasmid" evidence="1 2">
    <name>unnamed</name>
</geneLocation>
<dbReference type="KEGG" id="cpoi:OE229_17830"/>
<reference evidence="1" key="1">
    <citation type="submission" date="2022-09" db="EMBL/GenBank/DDBJ databases">
        <title>Taxonomy of Curtobacterium flaccumfaciens.</title>
        <authorList>
            <person name="Osdaghi E."/>
            <person name="Taghavi S.M."/>
            <person name="Hamidizade M."/>
            <person name="Abachi H."/>
            <person name="Fazliarab A."/>
            <person name="Baeyen S."/>
            <person name="Portier P."/>
            <person name="Van Vaerenbergh J."/>
            <person name="Jacques M.-A."/>
        </authorList>
    </citation>
    <scope>NUCLEOTIDE SEQUENCE</scope>
    <source>
        <strain evidence="1">AGQB46</strain>
        <plasmid evidence="1">unnamed</plasmid>
    </source>
</reference>
<dbReference type="RefSeq" id="WP_259581574.1">
    <property type="nucleotide sequence ID" value="NZ_CP104936.1"/>
</dbReference>
<protein>
    <recommendedName>
        <fullName evidence="3">Preprotein translocase subunit SecB</fullName>
    </recommendedName>
</protein>
<sequence length="149" mass="16168">MSTELSAEDVADVQAVIAASELRSVEYYEMSAKRYDATQEPVDAENGQLRIAVQQRSDADSFGIRLNASLTLAIGEAKVSVAGEYALTEDFALTTRAVQLFANEVGVMTVFPYLREAVASVTGRVFNQPLHLQMISRGDIVTEVEPHGA</sequence>
<dbReference type="InterPro" id="IPR035958">
    <property type="entry name" value="SecB-like_sf"/>
</dbReference>
<keyword evidence="1" id="KW-0614">Plasmid</keyword>
<evidence type="ECO:0008006" key="3">
    <source>
        <dbReference type="Google" id="ProtNLM"/>
    </source>
</evidence>
<dbReference type="AlphaFoldDB" id="A0A9Q9PAA9"/>
<dbReference type="EMBL" id="CP106880">
    <property type="protein sequence ID" value="UYC82693.1"/>
    <property type="molecule type" value="Genomic_DNA"/>
</dbReference>
<name>A0A9Q9PAA9_9MICO</name>